<reference evidence="2" key="1">
    <citation type="submission" date="2021-03" db="EMBL/GenBank/DDBJ databases">
        <title>Acanthopleuribacteraceae sp. M133.</title>
        <authorList>
            <person name="Wang G."/>
        </authorList>
    </citation>
    <scope>NUCLEOTIDE SEQUENCE</scope>
    <source>
        <strain evidence="2">M133</strain>
    </source>
</reference>
<proteinExistence type="predicted"/>
<dbReference type="EMBL" id="CP071793">
    <property type="protein sequence ID" value="QTD51899.1"/>
    <property type="molecule type" value="Genomic_DNA"/>
</dbReference>
<keyword evidence="1" id="KW-0812">Transmembrane</keyword>
<dbReference type="KEGG" id="scor:J3U87_05455"/>
<protein>
    <submittedName>
        <fullName evidence="2">Uncharacterized protein</fullName>
    </submittedName>
</protein>
<gene>
    <name evidence="2" type="ORF">J3U87_05455</name>
</gene>
<keyword evidence="3" id="KW-1185">Reference proteome</keyword>
<feature type="transmembrane region" description="Helical" evidence="1">
    <location>
        <begin position="55"/>
        <end position="76"/>
    </location>
</feature>
<keyword evidence="1" id="KW-0472">Membrane</keyword>
<dbReference type="Proteomes" id="UP000663929">
    <property type="component" value="Chromosome"/>
</dbReference>
<name>A0A8A4TPK2_SULCO</name>
<feature type="transmembrane region" description="Helical" evidence="1">
    <location>
        <begin position="83"/>
        <end position="102"/>
    </location>
</feature>
<accession>A0A8A4TPK2</accession>
<evidence type="ECO:0000313" key="2">
    <source>
        <dbReference type="EMBL" id="QTD51899.1"/>
    </source>
</evidence>
<evidence type="ECO:0000313" key="3">
    <source>
        <dbReference type="Proteomes" id="UP000663929"/>
    </source>
</evidence>
<feature type="transmembrane region" description="Helical" evidence="1">
    <location>
        <begin position="108"/>
        <end position="125"/>
    </location>
</feature>
<keyword evidence="1" id="KW-1133">Transmembrane helix</keyword>
<evidence type="ECO:0000256" key="1">
    <source>
        <dbReference type="SAM" id="Phobius"/>
    </source>
</evidence>
<organism evidence="2 3">
    <name type="scientific">Sulfidibacter corallicola</name>
    <dbReference type="NCBI Taxonomy" id="2818388"/>
    <lineage>
        <taxon>Bacteria</taxon>
        <taxon>Pseudomonadati</taxon>
        <taxon>Acidobacteriota</taxon>
        <taxon>Holophagae</taxon>
        <taxon>Acanthopleuribacterales</taxon>
        <taxon>Acanthopleuribacteraceae</taxon>
        <taxon>Sulfidibacter</taxon>
    </lineage>
</organism>
<dbReference type="AlphaFoldDB" id="A0A8A4TPK2"/>
<sequence>MIMEIGLYLAAFLILLVGMAHSILGERYILTRLFRRENLPKVLGSSEFTARTLRFAWHVTTVAWLGLASVLIALAHPPVTVKGLGLIVGGTFLIHFAISVVGSRGKHLSWPLFLAIGVLAIYATHA</sequence>